<feature type="region of interest" description="Disordered" evidence="1">
    <location>
        <begin position="304"/>
        <end position="336"/>
    </location>
</feature>
<feature type="region of interest" description="Disordered" evidence="1">
    <location>
        <begin position="248"/>
        <end position="273"/>
    </location>
</feature>
<feature type="compositionally biased region" description="Polar residues" evidence="1">
    <location>
        <begin position="316"/>
        <end position="336"/>
    </location>
</feature>
<organism evidence="2 3">
    <name type="scientific">Trifolium subterraneum</name>
    <name type="common">Subterranean clover</name>
    <dbReference type="NCBI Taxonomy" id="3900"/>
    <lineage>
        <taxon>Eukaryota</taxon>
        <taxon>Viridiplantae</taxon>
        <taxon>Streptophyta</taxon>
        <taxon>Embryophyta</taxon>
        <taxon>Tracheophyta</taxon>
        <taxon>Spermatophyta</taxon>
        <taxon>Magnoliopsida</taxon>
        <taxon>eudicotyledons</taxon>
        <taxon>Gunneridae</taxon>
        <taxon>Pentapetalae</taxon>
        <taxon>rosids</taxon>
        <taxon>fabids</taxon>
        <taxon>Fabales</taxon>
        <taxon>Fabaceae</taxon>
        <taxon>Papilionoideae</taxon>
        <taxon>50 kb inversion clade</taxon>
        <taxon>NPAAA clade</taxon>
        <taxon>Hologalegina</taxon>
        <taxon>IRL clade</taxon>
        <taxon>Trifolieae</taxon>
        <taxon>Trifolium</taxon>
    </lineage>
</organism>
<dbReference type="AlphaFoldDB" id="A0A2Z6P4S8"/>
<keyword evidence="3" id="KW-1185">Reference proteome</keyword>
<reference evidence="3" key="1">
    <citation type="journal article" date="2017" name="Front. Plant Sci.">
        <title>Climate Clever Clovers: New Paradigm to Reduce the Environmental Footprint of Ruminants by Breeding Low Methanogenic Forages Utilizing Haplotype Variation.</title>
        <authorList>
            <person name="Kaur P."/>
            <person name="Appels R."/>
            <person name="Bayer P.E."/>
            <person name="Keeble-Gagnere G."/>
            <person name="Wang J."/>
            <person name="Hirakawa H."/>
            <person name="Shirasawa K."/>
            <person name="Vercoe P."/>
            <person name="Stefanova K."/>
            <person name="Durmic Z."/>
            <person name="Nichols P."/>
            <person name="Revell C."/>
            <person name="Isobe S.N."/>
            <person name="Edwards D."/>
            <person name="Erskine W."/>
        </authorList>
    </citation>
    <scope>NUCLEOTIDE SEQUENCE [LARGE SCALE GENOMIC DNA]</scope>
    <source>
        <strain evidence="3">cv. Daliak</strain>
    </source>
</reference>
<feature type="region of interest" description="Disordered" evidence="1">
    <location>
        <begin position="153"/>
        <end position="172"/>
    </location>
</feature>
<dbReference type="PANTHER" id="PTHR34427">
    <property type="entry name" value="DUF4283 DOMAIN PROTEIN"/>
    <property type="match status" value="1"/>
</dbReference>
<proteinExistence type="predicted"/>
<evidence type="ECO:0000256" key="1">
    <source>
        <dbReference type="SAM" id="MobiDB-lite"/>
    </source>
</evidence>
<evidence type="ECO:0008006" key="4">
    <source>
        <dbReference type="Google" id="ProtNLM"/>
    </source>
</evidence>
<evidence type="ECO:0000313" key="2">
    <source>
        <dbReference type="EMBL" id="GAU51434.1"/>
    </source>
</evidence>
<evidence type="ECO:0000313" key="3">
    <source>
        <dbReference type="Proteomes" id="UP000242715"/>
    </source>
</evidence>
<feature type="compositionally biased region" description="Polar residues" evidence="1">
    <location>
        <begin position="190"/>
        <end position="202"/>
    </location>
</feature>
<sequence length="368" mass="40712">MKNAQGTRVTGQKDALGKGCVALSGAWVHLYGVPLHAWNVNFFKLCVFDCGRVERVLVDRAKVEIKIVEEWGYTMGEDTCLFEEENETEESPSEYEERNVDMEVGRNVDTLVDKIVDGLEEEEDEAFQVHSNEVLSDKPVDILFVEGEKGGEVGHDQFTGNLGPLGEAGEQDLRIGDTPQQLDTQERPLLNNNLGESESGAENQRRSNRATTCPPAASRSAFSGPWSLVWLQDRNHGEAGVIFSASNRKKKGGQHGVQQKKWGHPDPKRRKAGGLLRHPIHSLKKVPRMPSEDRDAVLKVLKKNGLQRQGGKGVSRSCSASCQDASEESSSPESITNDWQNWVAMQGNDQMVMEDVSVGVSPRGQLMY</sequence>
<dbReference type="OrthoDB" id="1000944at2759"/>
<gene>
    <name evidence="2" type="ORF">TSUD_413340</name>
</gene>
<dbReference type="EMBL" id="DF975133">
    <property type="protein sequence ID" value="GAU51434.1"/>
    <property type="molecule type" value="Genomic_DNA"/>
</dbReference>
<protein>
    <recommendedName>
        <fullName evidence="4">DUF4283 domain-containing protein</fullName>
    </recommendedName>
</protein>
<dbReference type="Proteomes" id="UP000242715">
    <property type="component" value="Unassembled WGS sequence"/>
</dbReference>
<name>A0A2Z6P4S8_TRISU</name>
<dbReference type="PANTHER" id="PTHR34427:SF5">
    <property type="entry name" value="DUF4283 DOMAIN-CONTAINING PROTEIN"/>
    <property type="match status" value="1"/>
</dbReference>
<feature type="region of interest" description="Disordered" evidence="1">
    <location>
        <begin position="180"/>
        <end position="220"/>
    </location>
</feature>
<accession>A0A2Z6P4S8</accession>